<dbReference type="InterPro" id="IPR011701">
    <property type="entry name" value="MFS"/>
</dbReference>
<feature type="region of interest" description="Disordered" evidence="6">
    <location>
        <begin position="1"/>
        <end position="38"/>
    </location>
</feature>
<feature type="transmembrane region" description="Helical" evidence="7">
    <location>
        <begin position="95"/>
        <end position="114"/>
    </location>
</feature>
<evidence type="ECO:0000256" key="6">
    <source>
        <dbReference type="SAM" id="MobiDB-lite"/>
    </source>
</evidence>
<dbReference type="Gene3D" id="1.20.1250.20">
    <property type="entry name" value="MFS general substrate transporter like domains"/>
    <property type="match status" value="2"/>
</dbReference>
<keyword evidence="4 7" id="KW-1133">Transmembrane helix</keyword>
<dbReference type="GO" id="GO:0016020">
    <property type="term" value="C:membrane"/>
    <property type="evidence" value="ECO:0007669"/>
    <property type="project" value="UniProtKB-SubCell"/>
</dbReference>
<feature type="transmembrane region" description="Helical" evidence="7">
    <location>
        <begin position="295"/>
        <end position="320"/>
    </location>
</feature>
<dbReference type="Proteomes" id="UP000754883">
    <property type="component" value="Unassembled WGS sequence"/>
</dbReference>
<evidence type="ECO:0000256" key="7">
    <source>
        <dbReference type="SAM" id="Phobius"/>
    </source>
</evidence>
<organism evidence="9 10">
    <name type="scientific">Clonostachys byssicola</name>
    <dbReference type="NCBI Taxonomy" id="160290"/>
    <lineage>
        <taxon>Eukaryota</taxon>
        <taxon>Fungi</taxon>
        <taxon>Dikarya</taxon>
        <taxon>Ascomycota</taxon>
        <taxon>Pezizomycotina</taxon>
        <taxon>Sordariomycetes</taxon>
        <taxon>Hypocreomycetidae</taxon>
        <taxon>Hypocreales</taxon>
        <taxon>Bionectriaceae</taxon>
        <taxon>Clonostachys</taxon>
    </lineage>
</organism>
<dbReference type="FunFam" id="1.20.1250.20:FF:000013">
    <property type="entry name" value="MFS general substrate transporter"/>
    <property type="match status" value="1"/>
</dbReference>
<dbReference type="InterPro" id="IPR020846">
    <property type="entry name" value="MFS_dom"/>
</dbReference>
<dbReference type="EMBL" id="CABFNO020001407">
    <property type="protein sequence ID" value="CAG9987061.1"/>
    <property type="molecule type" value="Genomic_DNA"/>
</dbReference>
<keyword evidence="10" id="KW-1185">Reference proteome</keyword>
<feature type="transmembrane region" description="Helical" evidence="7">
    <location>
        <begin position="326"/>
        <end position="349"/>
    </location>
</feature>
<dbReference type="SUPFAM" id="SSF103473">
    <property type="entry name" value="MFS general substrate transporter"/>
    <property type="match status" value="1"/>
</dbReference>
<dbReference type="PROSITE" id="PS50850">
    <property type="entry name" value="MFS"/>
    <property type="match status" value="1"/>
</dbReference>
<dbReference type="OrthoDB" id="3639251at2759"/>
<proteinExistence type="predicted"/>
<feature type="transmembrane region" description="Helical" evidence="7">
    <location>
        <begin position="152"/>
        <end position="174"/>
    </location>
</feature>
<keyword evidence="5 7" id="KW-0472">Membrane</keyword>
<feature type="transmembrane region" description="Helical" evidence="7">
    <location>
        <begin position="387"/>
        <end position="407"/>
    </location>
</feature>
<dbReference type="PANTHER" id="PTHR43791:SF47">
    <property type="entry name" value="MAJOR FACILITATOR SUPERFAMILY (MFS) PROFILE DOMAIN-CONTAINING PROTEIN-RELATED"/>
    <property type="match status" value="1"/>
</dbReference>
<evidence type="ECO:0000313" key="10">
    <source>
        <dbReference type="Proteomes" id="UP000754883"/>
    </source>
</evidence>
<dbReference type="PANTHER" id="PTHR43791">
    <property type="entry name" value="PERMEASE-RELATED"/>
    <property type="match status" value="1"/>
</dbReference>
<dbReference type="FunFam" id="1.20.1250.20:FF:000018">
    <property type="entry name" value="MFS transporter permease"/>
    <property type="match status" value="1"/>
</dbReference>
<dbReference type="AlphaFoldDB" id="A0A9N9UFL8"/>
<reference evidence="9 10" key="2">
    <citation type="submission" date="2021-10" db="EMBL/GenBank/DDBJ databases">
        <authorList>
            <person name="Piombo E."/>
        </authorList>
    </citation>
    <scope>NUCLEOTIDE SEQUENCE [LARGE SCALE GENOMIC DNA]</scope>
</reference>
<protein>
    <recommendedName>
        <fullName evidence="8">Major facilitator superfamily (MFS) profile domain-containing protein</fullName>
    </recommendedName>
</protein>
<evidence type="ECO:0000256" key="1">
    <source>
        <dbReference type="ARBA" id="ARBA00004141"/>
    </source>
</evidence>
<reference evidence="10" key="1">
    <citation type="submission" date="2019-06" db="EMBL/GenBank/DDBJ databases">
        <authorList>
            <person name="Broberg M."/>
        </authorList>
    </citation>
    <scope>NUCLEOTIDE SEQUENCE [LARGE SCALE GENOMIC DNA]</scope>
</reference>
<evidence type="ECO:0000256" key="3">
    <source>
        <dbReference type="ARBA" id="ARBA00022692"/>
    </source>
</evidence>
<dbReference type="GO" id="GO:0022857">
    <property type="term" value="F:transmembrane transporter activity"/>
    <property type="evidence" value="ECO:0007669"/>
    <property type="project" value="InterPro"/>
</dbReference>
<keyword evidence="3 7" id="KW-0812">Transmembrane</keyword>
<feature type="transmembrane region" description="Helical" evidence="7">
    <location>
        <begin position="361"/>
        <end position="381"/>
    </location>
</feature>
<feature type="domain" description="Major facilitator superfamily (MFS) profile" evidence="8">
    <location>
        <begin position="59"/>
        <end position="478"/>
    </location>
</feature>
<feature type="transmembrane region" description="Helical" evidence="7">
    <location>
        <begin position="219"/>
        <end position="242"/>
    </location>
</feature>
<dbReference type="Pfam" id="PF07690">
    <property type="entry name" value="MFS_1"/>
    <property type="match status" value="1"/>
</dbReference>
<evidence type="ECO:0000313" key="9">
    <source>
        <dbReference type="EMBL" id="CAG9987061.1"/>
    </source>
</evidence>
<comment type="caution">
    <text evidence="9">The sequence shown here is derived from an EMBL/GenBank/DDBJ whole genome shotgun (WGS) entry which is preliminary data.</text>
</comment>
<dbReference type="InterPro" id="IPR036259">
    <property type="entry name" value="MFS_trans_sf"/>
</dbReference>
<feature type="transmembrane region" description="Helical" evidence="7">
    <location>
        <begin position="451"/>
        <end position="475"/>
    </location>
</feature>
<accession>A0A9N9UFL8</accession>
<sequence>MSSSHEKERPDFSHNEELEPSPTKDKNNSTLDDTQKPEYVREFTHKEMRRIRRRADLRLIPALGLMYGISLMDRKNVSNAAIAGMLDDLKLNTGYGYSTITLMFFVSYVIFQPAMTILCRKFGPKVFLSSICIAWGAVIIGFGFVHDWRVMVPLRVILGTFEAGFFPGAVYLLSTWYTRFEIAKRYSVFYLTGSILSALSGILAYGLMQLEGHGGLRGWRWIFVLEGILTCAVGIFAFIVLVKFPDQEVDSPSPLFLKQEEAKAVLEKLNADRGDTQLEPFSLMSFLKPAKEIEIWGFALLFFLTTTVSYSFAFFLPIVLRQNLKFSVAASQCLGSPPYVFSAFVMYAGSWAGDRYKKRALIIYVNSLVSLIGLPIMAFHPSAAVKYFGIFIAVAGVNANIPAIMAYQANNIRGQWKRAFCSATLTAFGGIGGISGSLVFRSQDSPLYRPGIIACLVSIALGVVLTVLLTLLFLYRNRKADRGEYVINDSSEFRYTI</sequence>
<gene>
    <name evidence="9" type="ORF">CBYS24578_00013703</name>
</gene>
<keyword evidence="2" id="KW-0813">Transport</keyword>
<evidence type="ECO:0000256" key="4">
    <source>
        <dbReference type="ARBA" id="ARBA00022989"/>
    </source>
</evidence>
<evidence type="ECO:0000256" key="2">
    <source>
        <dbReference type="ARBA" id="ARBA00022448"/>
    </source>
</evidence>
<feature type="transmembrane region" description="Helical" evidence="7">
    <location>
        <begin position="55"/>
        <end position="72"/>
    </location>
</feature>
<name>A0A9N9UFL8_9HYPO</name>
<feature type="transmembrane region" description="Helical" evidence="7">
    <location>
        <begin position="186"/>
        <end position="207"/>
    </location>
</feature>
<feature type="transmembrane region" description="Helical" evidence="7">
    <location>
        <begin position="419"/>
        <end position="439"/>
    </location>
</feature>
<feature type="transmembrane region" description="Helical" evidence="7">
    <location>
        <begin position="126"/>
        <end position="146"/>
    </location>
</feature>
<evidence type="ECO:0000256" key="5">
    <source>
        <dbReference type="ARBA" id="ARBA00023136"/>
    </source>
</evidence>
<comment type="subcellular location">
    <subcellularLocation>
        <location evidence="1">Membrane</location>
        <topology evidence="1">Multi-pass membrane protein</topology>
    </subcellularLocation>
</comment>
<evidence type="ECO:0000259" key="8">
    <source>
        <dbReference type="PROSITE" id="PS50850"/>
    </source>
</evidence>